<accession>A0ABV7XG59</accession>
<dbReference type="SUPFAM" id="SSF52540">
    <property type="entry name" value="P-loop containing nucleoside triphosphate hydrolases"/>
    <property type="match status" value="1"/>
</dbReference>
<dbReference type="PANTHER" id="PTHR30050">
    <property type="entry name" value="CHROMOSOMAL REPLICATION INITIATOR PROTEIN DNAA"/>
    <property type="match status" value="1"/>
</dbReference>
<sequence>MSQIALPLAYKAADGERDFFVSDANSHAVIHLDRWPDWPQPVALLTGPEGSGKSHLGRIFARQTGAEVIDDLGETQDDEAVFHAWNRAGERPLLLISRLPPPQWQVALPDLRSRLAATPQVAIAAPDDALLTAVMAKQFRDRGLTVGPDVIAYVLARIERSFAKAADVVDRLDTAALAAGRAVTVPLARAVLPEQLDLLE</sequence>
<comment type="caution">
    <text evidence="2">The sequence shown here is derived from an EMBL/GenBank/DDBJ whole genome shotgun (WGS) entry which is preliminary data.</text>
</comment>
<dbReference type="InterPro" id="IPR055199">
    <property type="entry name" value="Hda_lid"/>
</dbReference>
<dbReference type="Gene3D" id="3.40.50.300">
    <property type="entry name" value="P-loop containing nucleotide triphosphate hydrolases"/>
    <property type="match status" value="1"/>
</dbReference>
<evidence type="ECO:0000313" key="2">
    <source>
        <dbReference type="EMBL" id="MFC3713699.1"/>
    </source>
</evidence>
<name>A0ABV7XG59_9SPHN</name>
<dbReference type="PANTHER" id="PTHR30050:SF5">
    <property type="entry name" value="DNAA REGULATORY INACTIVATOR HDA"/>
    <property type="match status" value="1"/>
</dbReference>
<dbReference type="EMBL" id="JBHRXV010000011">
    <property type="protein sequence ID" value="MFC3713699.1"/>
    <property type="molecule type" value="Genomic_DNA"/>
</dbReference>
<feature type="domain" description="Hda lid" evidence="1">
    <location>
        <begin position="132"/>
        <end position="192"/>
    </location>
</feature>
<dbReference type="InterPro" id="IPR027417">
    <property type="entry name" value="P-loop_NTPase"/>
</dbReference>
<dbReference type="RefSeq" id="WP_380862450.1">
    <property type="nucleotide sequence ID" value="NZ_JBHRXV010000011.1"/>
</dbReference>
<organism evidence="2 3">
    <name type="scientific">Sphingoaurantiacus capsulatus</name>
    <dbReference type="NCBI Taxonomy" id="1771310"/>
    <lineage>
        <taxon>Bacteria</taxon>
        <taxon>Pseudomonadati</taxon>
        <taxon>Pseudomonadota</taxon>
        <taxon>Alphaproteobacteria</taxon>
        <taxon>Sphingomonadales</taxon>
        <taxon>Sphingosinicellaceae</taxon>
        <taxon>Sphingoaurantiacus</taxon>
    </lineage>
</organism>
<dbReference type="Proteomes" id="UP001595615">
    <property type="component" value="Unassembled WGS sequence"/>
</dbReference>
<keyword evidence="3" id="KW-1185">Reference proteome</keyword>
<proteinExistence type="predicted"/>
<reference evidence="3" key="1">
    <citation type="journal article" date="2019" name="Int. J. Syst. Evol. Microbiol.">
        <title>The Global Catalogue of Microorganisms (GCM) 10K type strain sequencing project: providing services to taxonomists for standard genome sequencing and annotation.</title>
        <authorList>
            <consortium name="The Broad Institute Genomics Platform"/>
            <consortium name="The Broad Institute Genome Sequencing Center for Infectious Disease"/>
            <person name="Wu L."/>
            <person name="Ma J."/>
        </authorList>
    </citation>
    <scope>NUCLEOTIDE SEQUENCE [LARGE SCALE GENOMIC DNA]</scope>
    <source>
        <strain evidence="3">KCTC 42644</strain>
    </source>
</reference>
<gene>
    <name evidence="2" type="ORF">ACFOMD_14060</name>
</gene>
<dbReference type="Gene3D" id="1.10.8.60">
    <property type="match status" value="1"/>
</dbReference>
<evidence type="ECO:0000313" key="3">
    <source>
        <dbReference type="Proteomes" id="UP001595615"/>
    </source>
</evidence>
<dbReference type="Pfam" id="PF22688">
    <property type="entry name" value="Hda_lid"/>
    <property type="match status" value="1"/>
</dbReference>
<protein>
    <submittedName>
        <fullName evidence="2">Chromosomal replication initiator DnaA</fullName>
    </submittedName>
</protein>
<evidence type="ECO:0000259" key="1">
    <source>
        <dbReference type="Pfam" id="PF22688"/>
    </source>
</evidence>